<keyword evidence="1" id="KW-0472">Membrane</keyword>
<comment type="caution">
    <text evidence="2">The sequence shown here is derived from an EMBL/GenBank/DDBJ whole genome shotgun (WGS) entry which is preliminary data.</text>
</comment>
<evidence type="ECO:0000313" key="2">
    <source>
        <dbReference type="EMBL" id="MFC4427533.1"/>
    </source>
</evidence>
<organism evidence="2 3">
    <name type="scientific">Deinococcus navajonensis</name>
    <dbReference type="NCBI Taxonomy" id="309884"/>
    <lineage>
        <taxon>Bacteria</taxon>
        <taxon>Thermotogati</taxon>
        <taxon>Deinococcota</taxon>
        <taxon>Deinococci</taxon>
        <taxon>Deinococcales</taxon>
        <taxon>Deinococcaceae</taxon>
        <taxon>Deinococcus</taxon>
    </lineage>
</organism>
<accession>A0ABV8XS66</accession>
<protein>
    <recommendedName>
        <fullName evidence="4">DUF4333 domain-containing protein</fullName>
    </recommendedName>
</protein>
<keyword evidence="1" id="KW-0812">Transmembrane</keyword>
<keyword evidence="1" id="KW-1133">Transmembrane helix</keyword>
<name>A0ABV8XS66_9DEIO</name>
<feature type="transmembrane region" description="Helical" evidence="1">
    <location>
        <begin position="23"/>
        <end position="43"/>
    </location>
</feature>
<gene>
    <name evidence="2" type="ORF">ACFOZ9_15045</name>
</gene>
<sequence length="116" mass="12682">MTVPPRPLREITPEQRQRTLRTFLWILVGFAAGIGIMVAILSAGGRAVRDHGQAVLRSIENRPAGTGVRSGQPCETVLPRALPPGALSCQIELVGTDRHPEVVIRIEGDRLYRVKP</sequence>
<dbReference type="Proteomes" id="UP001595998">
    <property type="component" value="Unassembled WGS sequence"/>
</dbReference>
<reference evidence="3" key="1">
    <citation type="journal article" date="2019" name="Int. J. Syst. Evol. Microbiol.">
        <title>The Global Catalogue of Microorganisms (GCM) 10K type strain sequencing project: providing services to taxonomists for standard genome sequencing and annotation.</title>
        <authorList>
            <consortium name="The Broad Institute Genomics Platform"/>
            <consortium name="The Broad Institute Genome Sequencing Center for Infectious Disease"/>
            <person name="Wu L."/>
            <person name="Ma J."/>
        </authorList>
    </citation>
    <scope>NUCLEOTIDE SEQUENCE [LARGE SCALE GENOMIC DNA]</scope>
    <source>
        <strain evidence="3">CCUG 56029</strain>
    </source>
</reference>
<proteinExistence type="predicted"/>
<keyword evidence="3" id="KW-1185">Reference proteome</keyword>
<evidence type="ECO:0000256" key="1">
    <source>
        <dbReference type="SAM" id="Phobius"/>
    </source>
</evidence>
<dbReference type="RefSeq" id="WP_380041107.1">
    <property type="nucleotide sequence ID" value="NZ_JBHSEH010000022.1"/>
</dbReference>
<dbReference type="EMBL" id="JBHSEH010000022">
    <property type="protein sequence ID" value="MFC4427533.1"/>
    <property type="molecule type" value="Genomic_DNA"/>
</dbReference>
<evidence type="ECO:0000313" key="3">
    <source>
        <dbReference type="Proteomes" id="UP001595998"/>
    </source>
</evidence>
<evidence type="ECO:0008006" key="4">
    <source>
        <dbReference type="Google" id="ProtNLM"/>
    </source>
</evidence>